<evidence type="ECO:0000256" key="4">
    <source>
        <dbReference type="ARBA" id="ARBA00023024"/>
    </source>
</evidence>
<evidence type="ECO:0000256" key="1">
    <source>
        <dbReference type="ARBA" id="ARBA00000822"/>
    </source>
</evidence>
<dbReference type="CDD" id="cd02877">
    <property type="entry name" value="GH18_hevamine_XipI_class_III"/>
    <property type="match status" value="1"/>
</dbReference>
<dbReference type="GO" id="GO:0006032">
    <property type="term" value="P:chitin catabolic process"/>
    <property type="evidence" value="ECO:0007669"/>
    <property type="project" value="UniProtKB-KW"/>
</dbReference>
<dbReference type="SUPFAM" id="SSF51445">
    <property type="entry name" value="(Trans)glycosidases"/>
    <property type="match status" value="1"/>
</dbReference>
<feature type="chain" id="PRO_5043945025" description="chitinase" evidence="8">
    <location>
        <begin position="30"/>
        <end position="291"/>
    </location>
</feature>
<dbReference type="Pfam" id="PF00704">
    <property type="entry name" value="Glyco_hydro_18"/>
    <property type="match status" value="1"/>
</dbReference>
<keyword evidence="4" id="KW-0146">Chitin degradation</keyword>
<evidence type="ECO:0000256" key="5">
    <source>
        <dbReference type="ARBA" id="ARBA00023157"/>
    </source>
</evidence>
<keyword evidence="7" id="KW-0624">Polysaccharide degradation</keyword>
<keyword evidence="5" id="KW-1015">Disulfide bond</keyword>
<keyword evidence="3" id="KW-0378">Hydrolase</keyword>
<dbReference type="EC" id="3.2.1.14" evidence="2"/>
<dbReference type="EMBL" id="JAUJYN010000005">
    <property type="protein sequence ID" value="KAK1271760.1"/>
    <property type="molecule type" value="Genomic_DNA"/>
</dbReference>
<feature type="domain" description="GH18" evidence="9">
    <location>
        <begin position="32"/>
        <end position="291"/>
    </location>
</feature>
<evidence type="ECO:0000256" key="7">
    <source>
        <dbReference type="ARBA" id="ARBA00023326"/>
    </source>
</evidence>
<dbReference type="InterPro" id="IPR017853">
    <property type="entry name" value="GH"/>
</dbReference>
<feature type="signal peptide" evidence="8">
    <location>
        <begin position="1"/>
        <end position="29"/>
    </location>
</feature>
<evidence type="ECO:0000256" key="6">
    <source>
        <dbReference type="ARBA" id="ARBA00023277"/>
    </source>
</evidence>
<dbReference type="GO" id="GO:0000272">
    <property type="term" value="P:polysaccharide catabolic process"/>
    <property type="evidence" value="ECO:0007669"/>
    <property type="project" value="UniProtKB-KW"/>
</dbReference>
<dbReference type="GO" id="GO:0005576">
    <property type="term" value="C:extracellular region"/>
    <property type="evidence" value="ECO:0007669"/>
    <property type="project" value="TreeGrafter"/>
</dbReference>
<protein>
    <recommendedName>
        <fullName evidence="2">chitinase</fullName>
        <ecNumber evidence="2">3.2.1.14</ecNumber>
    </recommendedName>
</protein>
<dbReference type="PANTHER" id="PTHR45708:SF21">
    <property type="entry name" value="ACIDIC ENDOCHITINASE"/>
    <property type="match status" value="1"/>
</dbReference>
<dbReference type="InterPro" id="IPR001223">
    <property type="entry name" value="Glyco_hydro18_cat"/>
</dbReference>
<dbReference type="Gene3D" id="3.20.20.80">
    <property type="entry name" value="Glycosidases"/>
    <property type="match status" value="1"/>
</dbReference>
<reference evidence="10" key="2">
    <citation type="submission" date="2023-06" db="EMBL/GenBank/DDBJ databases">
        <authorList>
            <person name="Ma L."/>
            <person name="Liu K.-W."/>
            <person name="Li Z."/>
            <person name="Hsiao Y.-Y."/>
            <person name="Qi Y."/>
            <person name="Fu T."/>
            <person name="Tang G."/>
            <person name="Zhang D."/>
            <person name="Sun W.-H."/>
            <person name="Liu D.-K."/>
            <person name="Li Y."/>
            <person name="Chen G.-Z."/>
            <person name="Liu X.-D."/>
            <person name="Liao X.-Y."/>
            <person name="Jiang Y.-T."/>
            <person name="Yu X."/>
            <person name="Hao Y."/>
            <person name="Huang J."/>
            <person name="Zhao X.-W."/>
            <person name="Ke S."/>
            <person name="Chen Y.-Y."/>
            <person name="Wu W.-L."/>
            <person name="Hsu J.-L."/>
            <person name="Lin Y.-F."/>
            <person name="Huang M.-D."/>
            <person name="Li C.-Y."/>
            <person name="Huang L."/>
            <person name="Wang Z.-W."/>
            <person name="Zhao X."/>
            <person name="Zhong W.-Y."/>
            <person name="Peng D.-H."/>
            <person name="Ahmad S."/>
            <person name="Lan S."/>
            <person name="Zhang J.-S."/>
            <person name="Tsai W.-C."/>
            <person name="Van De Peer Y."/>
            <person name="Liu Z.-J."/>
        </authorList>
    </citation>
    <scope>NUCLEOTIDE SEQUENCE</scope>
    <source>
        <strain evidence="10">SCP</strain>
        <tissue evidence="10">Leaves</tissue>
    </source>
</reference>
<comment type="caution">
    <text evidence="10">The sequence shown here is derived from an EMBL/GenBank/DDBJ whole genome shotgun (WGS) entry which is preliminary data.</text>
</comment>
<dbReference type="FunFam" id="3.20.20.80:FF:000015">
    <property type="entry name" value="Acidic endochitinase SE2"/>
    <property type="match status" value="1"/>
</dbReference>
<proteinExistence type="predicted"/>
<organism evidence="10 11">
    <name type="scientific">Acorus gramineus</name>
    <name type="common">Dwarf sweet flag</name>
    <dbReference type="NCBI Taxonomy" id="55184"/>
    <lineage>
        <taxon>Eukaryota</taxon>
        <taxon>Viridiplantae</taxon>
        <taxon>Streptophyta</taxon>
        <taxon>Embryophyta</taxon>
        <taxon>Tracheophyta</taxon>
        <taxon>Spermatophyta</taxon>
        <taxon>Magnoliopsida</taxon>
        <taxon>Liliopsida</taxon>
        <taxon>Acoraceae</taxon>
        <taxon>Acorus</taxon>
    </lineage>
</organism>
<evidence type="ECO:0000256" key="2">
    <source>
        <dbReference type="ARBA" id="ARBA00012729"/>
    </source>
</evidence>
<dbReference type="InterPro" id="IPR050542">
    <property type="entry name" value="Glycosyl_Hydrlase18_Chitinase"/>
</dbReference>
<dbReference type="Proteomes" id="UP001179952">
    <property type="component" value="Unassembled WGS sequence"/>
</dbReference>
<comment type="catalytic activity">
    <reaction evidence="1">
        <text>Random endo-hydrolysis of N-acetyl-beta-D-glucosaminide (1-&gt;4)-beta-linkages in chitin and chitodextrins.</text>
        <dbReference type="EC" id="3.2.1.14"/>
    </reaction>
</comment>
<evidence type="ECO:0000256" key="8">
    <source>
        <dbReference type="SAM" id="SignalP"/>
    </source>
</evidence>
<keyword evidence="6" id="KW-0119">Carbohydrate metabolism</keyword>
<evidence type="ECO:0000259" key="9">
    <source>
        <dbReference type="PROSITE" id="PS51910"/>
    </source>
</evidence>
<dbReference type="PANTHER" id="PTHR45708">
    <property type="entry name" value="ENDOCHITINASE"/>
    <property type="match status" value="1"/>
</dbReference>
<evidence type="ECO:0000313" key="11">
    <source>
        <dbReference type="Proteomes" id="UP001179952"/>
    </source>
</evidence>
<name>A0AAV9B5B1_ACOGR</name>
<dbReference type="GO" id="GO:0008843">
    <property type="term" value="F:endochitinase activity"/>
    <property type="evidence" value="ECO:0007669"/>
    <property type="project" value="UniProtKB-EC"/>
</dbReference>
<evidence type="ECO:0000256" key="3">
    <source>
        <dbReference type="ARBA" id="ARBA00022801"/>
    </source>
</evidence>
<sequence length="291" mass="30394">MEAKKTSFLGHLPVLFLLTLASLSASASASVGEIAIYWGQNGREGPLAATCATKNYAYVNIAFHSVFGNGKTPTLSLARHCNPSAGTCTRVNAGVRACQSMGVKVMLSLGGSGSGYSLTSTADARSLADYIWNNYLGGSSSSRPLGVVVLDGVDFAIKSGVSAHYDELARFLLAYSTSGRKFYLSAAPQCPYPDAWLGPALATGLFDYVWVQFFNNPTCEYGSGGVSNLVKSWKQWTTSVRAGKIFVGLPASTAAAVSGYIPPGTLTSQVLPVVKGSPTYGGSCFGTGTRT</sequence>
<dbReference type="AlphaFoldDB" id="A0AAV9B5B1"/>
<accession>A0AAV9B5B1</accession>
<reference evidence="10" key="1">
    <citation type="journal article" date="2023" name="Nat. Commun.">
        <title>Diploid and tetraploid genomes of Acorus and the evolution of monocots.</title>
        <authorList>
            <person name="Ma L."/>
            <person name="Liu K.W."/>
            <person name="Li Z."/>
            <person name="Hsiao Y.Y."/>
            <person name="Qi Y."/>
            <person name="Fu T."/>
            <person name="Tang G.D."/>
            <person name="Zhang D."/>
            <person name="Sun W.H."/>
            <person name="Liu D.K."/>
            <person name="Li Y."/>
            <person name="Chen G.Z."/>
            <person name="Liu X.D."/>
            <person name="Liao X.Y."/>
            <person name="Jiang Y.T."/>
            <person name="Yu X."/>
            <person name="Hao Y."/>
            <person name="Huang J."/>
            <person name="Zhao X.W."/>
            <person name="Ke S."/>
            <person name="Chen Y.Y."/>
            <person name="Wu W.L."/>
            <person name="Hsu J.L."/>
            <person name="Lin Y.F."/>
            <person name="Huang M.D."/>
            <person name="Li C.Y."/>
            <person name="Huang L."/>
            <person name="Wang Z.W."/>
            <person name="Zhao X."/>
            <person name="Zhong W.Y."/>
            <person name="Peng D.H."/>
            <person name="Ahmad S."/>
            <person name="Lan S."/>
            <person name="Zhang J.S."/>
            <person name="Tsai W.C."/>
            <person name="Van de Peer Y."/>
            <person name="Liu Z.J."/>
        </authorList>
    </citation>
    <scope>NUCLEOTIDE SEQUENCE</scope>
    <source>
        <strain evidence="10">SCP</strain>
    </source>
</reference>
<dbReference type="InterPro" id="IPR045321">
    <property type="entry name" value="Cts1-like"/>
</dbReference>
<keyword evidence="11" id="KW-1185">Reference proteome</keyword>
<dbReference type="PROSITE" id="PS51910">
    <property type="entry name" value="GH18_2"/>
    <property type="match status" value="1"/>
</dbReference>
<keyword evidence="8" id="KW-0732">Signal</keyword>
<gene>
    <name evidence="10" type="ORF">QJS04_geneDACA005790</name>
</gene>
<evidence type="ECO:0000313" key="10">
    <source>
        <dbReference type="EMBL" id="KAK1271760.1"/>
    </source>
</evidence>